<feature type="compositionally biased region" description="Low complexity" evidence="11">
    <location>
        <begin position="546"/>
        <end position="557"/>
    </location>
</feature>
<evidence type="ECO:0000256" key="11">
    <source>
        <dbReference type="SAM" id="MobiDB-lite"/>
    </source>
</evidence>
<feature type="compositionally biased region" description="Acidic residues" evidence="11">
    <location>
        <begin position="563"/>
        <end position="573"/>
    </location>
</feature>
<keyword evidence="13" id="KW-1185">Reference proteome</keyword>
<keyword evidence="7" id="KW-0539">Nucleus</keyword>
<evidence type="ECO:0000313" key="13">
    <source>
        <dbReference type="Proteomes" id="UP001652741"/>
    </source>
</evidence>
<dbReference type="Proteomes" id="UP001652741">
    <property type="component" value="Chromosome ssa20"/>
</dbReference>
<evidence type="ECO:0000256" key="4">
    <source>
        <dbReference type="ARBA" id="ARBA00022723"/>
    </source>
</evidence>
<dbReference type="SUPFAM" id="SSF57756">
    <property type="entry name" value="Retrovirus zinc finger-like domains"/>
    <property type="match status" value="1"/>
</dbReference>
<dbReference type="PANTHER" id="PTHR13316">
    <property type="entry name" value="ZINC FINGER, CCHC DOMAIN CONTAINING 8"/>
    <property type="match status" value="1"/>
</dbReference>
<evidence type="ECO:0000256" key="1">
    <source>
        <dbReference type="ARBA" id="ARBA00004642"/>
    </source>
</evidence>
<name>A0A1S3NN15_SALSA</name>
<dbReference type="PaxDb" id="8030-ENSSSAP00000103135"/>
<keyword evidence="5 10" id="KW-0863">Zinc-finger</keyword>
<dbReference type="GeneID" id="106580362"/>
<feature type="compositionally biased region" description="Basic and acidic residues" evidence="11">
    <location>
        <begin position="610"/>
        <end position="619"/>
    </location>
</feature>
<dbReference type="InterPro" id="IPR052115">
    <property type="entry name" value="NEXT_complex_subunit_ZCCHC8"/>
</dbReference>
<feature type="region of interest" description="Disordered" evidence="11">
    <location>
        <begin position="395"/>
        <end position="680"/>
    </location>
</feature>
<evidence type="ECO:0000256" key="3">
    <source>
        <dbReference type="ARBA" id="ARBA00022379"/>
    </source>
</evidence>
<gene>
    <name evidence="14" type="primary">LOC106580362</name>
</gene>
<dbReference type="GO" id="GO:0008270">
    <property type="term" value="F:zinc ion binding"/>
    <property type="evidence" value="ECO:0007669"/>
    <property type="project" value="UniProtKB-KW"/>
</dbReference>
<dbReference type="SMART" id="SM00343">
    <property type="entry name" value="ZnF_C2HC"/>
    <property type="match status" value="1"/>
</dbReference>
<dbReference type="RefSeq" id="XP_014016789.2">
    <property type="nucleotide sequence ID" value="XM_014161314.2"/>
</dbReference>
<dbReference type="STRING" id="8030.ENSSSAP00000103135"/>
<dbReference type="InterPro" id="IPR006568">
    <property type="entry name" value="PSP_pro-rich"/>
</dbReference>
<dbReference type="GO" id="GO:0071013">
    <property type="term" value="C:catalytic step 2 spliceosome"/>
    <property type="evidence" value="ECO:0007669"/>
    <property type="project" value="TreeGrafter"/>
</dbReference>
<feature type="domain" description="CCHC-type" evidence="12">
    <location>
        <begin position="220"/>
        <end position="235"/>
    </location>
</feature>
<dbReference type="AlphaFoldDB" id="A0A1S3NN15"/>
<evidence type="ECO:0000256" key="7">
    <source>
        <dbReference type="ARBA" id="ARBA00023242"/>
    </source>
</evidence>
<sequence>MAEVDFGDSELFEQLGESMPTATHIRFMEEEEDGEEGSELKGRLGECEETIRSLIEENHELKRKLKVLTRPSGINVENIKIDGPLLHILFANNNISKQCRQEIEDSICSIVQKHQQQGVVEKGNPYGNVNPQSSSFIMEEDQKTKTSCGIKKIKEAFSMVGSVLYFTSFCLDKLGQPLLNDNPQQTEGWEVPKYQQIFSQVIALDGQEVQMKEKRAKPCCFNCGLDGHQLRDCPQPKDMARINKKRKEFCHGNQGNLSNQRYHAEEVEERFAKYKPGFISEKLLSALGVDMDTLPPHIYRMRQLGYPPGWLKEAEMENSGLMLYDGKVSSDEEPTEDNGQKISYDVSKLVDFPGFNISSPPSVKDDYRLYGSIPMQHNHMKQNFAAYLSNNFPMPGANCNKRQHESNSTPRQTKKRRSDARSSDMDFDSDQDTIPRRHRSSDSFQFQPPLPPGSPSFGSPPPLPHGTPPATPTPPPLPKGTPPPTPTNGSRALRGRTVGGIEKSAGGEEEELTLEELEEQQRLIWAALENADTATNSDSETPAVGTPLPSSPSISTPAHVDAETEMEDGEAEDCEGKEGSIEAASHNSDEQISVETSSSKCQDYEEDAEDKGKVVEDKSSLLQSPDEEESPQSPEAATDRGNVLAQKARLLQTPVQQVSRQSDPSGQDAMEGDLSGSLGNVMAVPHRSKFAQGIIPFEDTPEFTEVAEATGTYLRIRDLLKGSPRNMAKIKK</sequence>
<comment type="similarity">
    <text evidence="2">Belongs to the ZCCHC8 family.</text>
</comment>
<keyword evidence="4" id="KW-0479">Metal-binding</keyword>
<comment type="function">
    <text evidence="9">Scaffolding subunit of the trimeric nuclear exosome targeting (NEXT) complex that is involved in the surveillance and turnover of aberrant transcripts and non-coding RNAs. NEXT functions as an RNA exosome cofactor that directs a subset of non-coding short-lived RNAs for exosomal degradation. May be involved in pre-mRNA splicing. It is required for 3'-end maturation of telomerase RNA component (TERC), TERC 3'-end targeting to the nuclear RNA exosome, and for telomerase function.</text>
</comment>
<dbReference type="PROSITE" id="PS50158">
    <property type="entry name" value="ZF_CCHC"/>
    <property type="match status" value="1"/>
</dbReference>
<feature type="compositionally biased region" description="Polar residues" evidence="11">
    <location>
        <begin position="653"/>
        <end position="665"/>
    </location>
</feature>
<dbReference type="PANTHER" id="PTHR13316:SF0">
    <property type="entry name" value="ZINC FINGER CCHC DOMAIN-CONTAINING PROTEIN 8"/>
    <property type="match status" value="1"/>
</dbReference>
<dbReference type="Bgee" id="ENSSSAG00000075521">
    <property type="expression patterns" value="Expressed in spleen and 23 other cell types or tissues"/>
</dbReference>
<dbReference type="InterPro" id="IPR001878">
    <property type="entry name" value="Znf_CCHC"/>
</dbReference>
<organism evidence="13 14">
    <name type="scientific">Salmo salar</name>
    <name type="common">Atlantic salmon</name>
    <dbReference type="NCBI Taxonomy" id="8030"/>
    <lineage>
        <taxon>Eukaryota</taxon>
        <taxon>Metazoa</taxon>
        <taxon>Chordata</taxon>
        <taxon>Craniata</taxon>
        <taxon>Vertebrata</taxon>
        <taxon>Euteleostomi</taxon>
        <taxon>Actinopterygii</taxon>
        <taxon>Neopterygii</taxon>
        <taxon>Teleostei</taxon>
        <taxon>Protacanthopterygii</taxon>
        <taxon>Salmoniformes</taxon>
        <taxon>Salmonidae</taxon>
        <taxon>Salmoninae</taxon>
        <taxon>Salmo</taxon>
    </lineage>
</organism>
<feature type="compositionally biased region" description="Acidic residues" evidence="11">
    <location>
        <begin position="507"/>
        <end position="518"/>
    </location>
</feature>
<proteinExistence type="inferred from homology"/>
<evidence type="ECO:0000256" key="6">
    <source>
        <dbReference type="ARBA" id="ARBA00022833"/>
    </source>
</evidence>
<dbReference type="InterPro" id="IPR036875">
    <property type="entry name" value="Znf_CCHC_sf"/>
</dbReference>
<feature type="compositionally biased region" description="Pro residues" evidence="11">
    <location>
        <begin position="448"/>
        <end position="486"/>
    </location>
</feature>
<protein>
    <recommendedName>
        <fullName evidence="3">Zinc finger CCHC domain-containing protein 8</fullName>
    </recommendedName>
    <alternativeName>
        <fullName evidence="8">TRAMP-like complex RNA-binding factor ZCCHC8</fullName>
    </alternativeName>
</protein>
<dbReference type="Pfam" id="PF04046">
    <property type="entry name" value="PSP"/>
    <property type="match status" value="1"/>
</dbReference>
<dbReference type="KEGG" id="sasa:106580362"/>
<evidence type="ECO:0000313" key="14">
    <source>
        <dbReference type="RefSeq" id="XP_014016789.2"/>
    </source>
</evidence>
<evidence type="ECO:0000259" key="12">
    <source>
        <dbReference type="PROSITE" id="PS50158"/>
    </source>
</evidence>
<accession>A0A1S3NN15</accession>
<reference evidence="14" key="1">
    <citation type="submission" date="2025-08" db="UniProtKB">
        <authorList>
            <consortium name="RefSeq"/>
        </authorList>
    </citation>
    <scope>IDENTIFICATION</scope>
</reference>
<comment type="subcellular location">
    <subcellularLocation>
        <location evidence="1">Nucleus</location>
        <location evidence="1">Nucleoplasm</location>
    </subcellularLocation>
</comment>
<dbReference type="GO" id="GO:0003723">
    <property type="term" value="F:RNA binding"/>
    <property type="evidence" value="ECO:0007669"/>
    <property type="project" value="TreeGrafter"/>
</dbReference>
<evidence type="ECO:0000256" key="5">
    <source>
        <dbReference type="ARBA" id="ARBA00022771"/>
    </source>
</evidence>
<keyword evidence="6" id="KW-0862">Zinc</keyword>
<feature type="compositionally biased region" description="Polar residues" evidence="11">
    <location>
        <begin position="590"/>
        <end position="601"/>
    </location>
</feature>
<dbReference type="GO" id="GO:0005654">
    <property type="term" value="C:nucleoplasm"/>
    <property type="evidence" value="ECO:0007669"/>
    <property type="project" value="UniProtKB-SubCell"/>
</dbReference>
<evidence type="ECO:0000256" key="9">
    <source>
        <dbReference type="ARBA" id="ARBA00045870"/>
    </source>
</evidence>
<dbReference type="SMART" id="SM00581">
    <property type="entry name" value="PSP"/>
    <property type="match status" value="1"/>
</dbReference>
<evidence type="ECO:0000256" key="2">
    <source>
        <dbReference type="ARBA" id="ARBA00007497"/>
    </source>
</evidence>
<evidence type="ECO:0000256" key="8">
    <source>
        <dbReference type="ARBA" id="ARBA00032546"/>
    </source>
</evidence>
<evidence type="ECO:0000256" key="10">
    <source>
        <dbReference type="PROSITE-ProRule" id="PRU00047"/>
    </source>
</evidence>